<evidence type="ECO:0000256" key="4">
    <source>
        <dbReference type="ARBA" id="ARBA00022840"/>
    </source>
</evidence>
<evidence type="ECO:0000256" key="3">
    <source>
        <dbReference type="ARBA" id="ARBA00022806"/>
    </source>
</evidence>
<dbReference type="OrthoDB" id="9765670at2"/>
<dbReference type="GO" id="GO:0016787">
    <property type="term" value="F:hydrolase activity"/>
    <property type="evidence" value="ECO:0007669"/>
    <property type="project" value="UniProtKB-UniRule"/>
</dbReference>
<dbReference type="Gene3D" id="1.10.10.160">
    <property type="match status" value="1"/>
</dbReference>
<reference evidence="7 8" key="1">
    <citation type="submission" date="2019-01" db="EMBL/GenBank/DDBJ databases">
        <authorList>
            <person name="Chen W.-M."/>
        </authorList>
    </citation>
    <scope>NUCLEOTIDE SEQUENCE [LARGE SCALE GENOMIC DNA]</scope>
    <source>
        <strain evidence="7 8">BBQ-12</strain>
    </source>
</reference>
<dbReference type="InterPro" id="IPR013986">
    <property type="entry name" value="DExx_box_DNA_helicase_dom_sf"/>
</dbReference>
<organism evidence="7 8">
    <name type="scientific">Flavobacterium sufflavum</name>
    <dbReference type="NCBI Taxonomy" id="1921138"/>
    <lineage>
        <taxon>Bacteria</taxon>
        <taxon>Pseudomonadati</taxon>
        <taxon>Bacteroidota</taxon>
        <taxon>Flavobacteriia</taxon>
        <taxon>Flavobacteriales</taxon>
        <taxon>Flavobacteriaceae</taxon>
        <taxon>Flavobacterium</taxon>
    </lineage>
</organism>
<keyword evidence="8" id="KW-1185">Reference proteome</keyword>
<dbReference type="PROSITE" id="PS51198">
    <property type="entry name" value="UVRD_HELICASE_ATP_BIND"/>
    <property type="match status" value="1"/>
</dbReference>
<dbReference type="AlphaFoldDB" id="A0A437KXS8"/>
<feature type="domain" description="UvrD-like helicase ATP-binding" evidence="6">
    <location>
        <begin position="14"/>
        <end position="351"/>
    </location>
</feature>
<proteinExistence type="predicted"/>
<dbReference type="InterPro" id="IPR000212">
    <property type="entry name" value="DNA_helicase_UvrD/REP"/>
</dbReference>
<keyword evidence="1 5" id="KW-0547">Nucleotide-binding</keyword>
<feature type="binding site" evidence="5">
    <location>
        <begin position="35"/>
        <end position="42"/>
    </location>
    <ligand>
        <name>ATP</name>
        <dbReference type="ChEBI" id="CHEBI:30616"/>
    </ligand>
</feature>
<keyword evidence="4 5" id="KW-0067">ATP-binding</keyword>
<name>A0A437KXS8_9FLAO</name>
<evidence type="ECO:0000256" key="2">
    <source>
        <dbReference type="ARBA" id="ARBA00022801"/>
    </source>
</evidence>
<dbReference type="Pfam" id="PF00580">
    <property type="entry name" value="UvrD-helicase"/>
    <property type="match status" value="1"/>
</dbReference>
<dbReference type="GO" id="GO:0005524">
    <property type="term" value="F:ATP binding"/>
    <property type="evidence" value="ECO:0007669"/>
    <property type="project" value="UniProtKB-UniRule"/>
</dbReference>
<evidence type="ECO:0000256" key="5">
    <source>
        <dbReference type="PROSITE-ProRule" id="PRU00560"/>
    </source>
</evidence>
<dbReference type="GO" id="GO:0043138">
    <property type="term" value="F:3'-5' DNA helicase activity"/>
    <property type="evidence" value="ECO:0007669"/>
    <property type="project" value="TreeGrafter"/>
</dbReference>
<keyword evidence="2 5" id="KW-0378">Hydrolase</keyword>
<evidence type="ECO:0000313" key="7">
    <source>
        <dbReference type="EMBL" id="RVT77362.1"/>
    </source>
</evidence>
<evidence type="ECO:0000259" key="6">
    <source>
        <dbReference type="PROSITE" id="PS51198"/>
    </source>
</evidence>
<dbReference type="PANTHER" id="PTHR11070:SF3">
    <property type="entry name" value="DNA 3'-5' HELICASE"/>
    <property type="match status" value="1"/>
</dbReference>
<sequence>MGLSIISSEKREQEIDIQKEIFNSIDQNENIIFSSGAGSGKTYSLVESLKHIINKHGSRLKVHNQKIVCITYTNVAVEEVKNRLGNSDLVLVSTIHERIWELIKDYQKELVKIHQYKLNEEISILNNKLDAHSKFAAYRNLNNEQKSGLADLMISQTELFYKSQDENAGKFREIFGTQLKDFPNILKNYSDFKELIKIIYKINNYAFCLQHIDDKKEGYLKVKYNASYNSDRLHWMRISHDTLLEYGIKIIKSHNVLQQIIIDQHPYFLIDEYQDTEKTVIEIMSILTERSKEIKHPFFVGYFGDPAQNIYDGGIGKNISKVHPNLKAIIKPFNRRSTEEVVTIINAIRNDEIKQSSIYDDSKGGSVKFYAGQNEKIDTFIEKYKSKWGISLKNKLHCFVLTNKSVAEYSGFSNIYAFFANTKKYKIGYQQLNTELLSDNQVRLGEIPSFIYRILEFKSKLNLKNTPIQDLLNKHIYSDMDMGLLRAFITSLKNIKGNTLNELLESITDFYTSTENKKHKELITQLFDFEGFPDKSVKSYLSEILYPNIKEEDITETTKAIEAFLNINFNEFELWYKYILRENETDVVYHTYHGTKGLEFDNVVILIGNAFGRNQMYFKNFFMSIQNASEAKNEYYEEFEQTKNLLYVACSRAIKNLRILYVDDVSDFKDALSEIFIDVKSY</sequence>
<dbReference type="InterPro" id="IPR014016">
    <property type="entry name" value="UvrD-like_ATP-bd"/>
</dbReference>
<evidence type="ECO:0000313" key="8">
    <source>
        <dbReference type="Proteomes" id="UP000285211"/>
    </source>
</evidence>
<protein>
    <submittedName>
        <fullName evidence="7">ATP-dependent helicase</fullName>
    </submittedName>
</protein>
<dbReference type="GO" id="GO:0003677">
    <property type="term" value="F:DNA binding"/>
    <property type="evidence" value="ECO:0007669"/>
    <property type="project" value="InterPro"/>
</dbReference>
<keyword evidence="3 5" id="KW-0347">Helicase</keyword>
<dbReference type="SUPFAM" id="SSF52540">
    <property type="entry name" value="P-loop containing nucleoside triphosphate hydrolases"/>
    <property type="match status" value="1"/>
</dbReference>
<dbReference type="Gene3D" id="3.40.50.300">
    <property type="entry name" value="P-loop containing nucleotide triphosphate hydrolases"/>
    <property type="match status" value="3"/>
</dbReference>
<dbReference type="GO" id="GO:0005829">
    <property type="term" value="C:cytosol"/>
    <property type="evidence" value="ECO:0007669"/>
    <property type="project" value="TreeGrafter"/>
</dbReference>
<comment type="caution">
    <text evidence="7">The sequence shown here is derived from an EMBL/GenBank/DDBJ whole genome shotgun (WGS) entry which is preliminary data.</text>
</comment>
<accession>A0A437KXS8</accession>
<dbReference type="InterPro" id="IPR027417">
    <property type="entry name" value="P-loop_NTPase"/>
</dbReference>
<dbReference type="Proteomes" id="UP000285211">
    <property type="component" value="Unassembled WGS sequence"/>
</dbReference>
<dbReference type="EMBL" id="SACJ01000003">
    <property type="protein sequence ID" value="RVT77362.1"/>
    <property type="molecule type" value="Genomic_DNA"/>
</dbReference>
<dbReference type="GO" id="GO:0000725">
    <property type="term" value="P:recombinational repair"/>
    <property type="evidence" value="ECO:0007669"/>
    <property type="project" value="TreeGrafter"/>
</dbReference>
<dbReference type="RefSeq" id="WP_128194002.1">
    <property type="nucleotide sequence ID" value="NZ_SACJ01000003.1"/>
</dbReference>
<dbReference type="PANTHER" id="PTHR11070">
    <property type="entry name" value="UVRD / RECB / PCRA DNA HELICASE FAMILY MEMBER"/>
    <property type="match status" value="1"/>
</dbReference>
<evidence type="ECO:0000256" key="1">
    <source>
        <dbReference type="ARBA" id="ARBA00022741"/>
    </source>
</evidence>
<gene>
    <name evidence="7" type="ORF">EOD40_06005</name>
</gene>